<dbReference type="CDD" id="cd22744">
    <property type="entry name" value="OTU"/>
    <property type="match status" value="1"/>
</dbReference>
<feature type="compositionally biased region" description="Basic and acidic residues" evidence="1">
    <location>
        <begin position="247"/>
        <end position="272"/>
    </location>
</feature>
<dbReference type="EMBL" id="HG722013">
    <property type="protein sequence ID" value="CDJ61128.1"/>
    <property type="molecule type" value="Genomic_DNA"/>
</dbReference>
<accession>U6MDJ7</accession>
<feature type="region of interest" description="Disordered" evidence="1">
    <location>
        <begin position="193"/>
        <end position="232"/>
    </location>
</feature>
<feature type="domain" description="OTU" evidence="2">
    <location>
        <begin position="411"/>
        <end position="528"/>
    </location>
</feature>
<keyword evidence="4" id="KW-1185">Reference proteome</keyword>
<feature type="region of interest" description="Disordered" evidence="1">
    <location>
        <begin position="350"/>
        <end position="370"/>
    </location>
</feature>
<dbReference type="InterPro" id="IPR038765">
    <property type="entry name" value="Papain-like_cys_pep_sf"/>
</dbReference>
<dbReference type="VEuPathDB" id="ToxoDB:EMWEY_00038260"/>
<proteinExistence type="predicted"/>
<evidence type="ECO:0000259" key="2">
    <source>
        <dbReference type="PROSITE" id="PS50802"/>
    </source>
</evidence>
<dbReference type="Proteomes" id="UP000030763">
    <property type="component" value="Unassembled WGS sequence"/>
</dbReference>
<dbReference type="InterPro" id="IPR050704">
    <property type="entry name" value="Peptidase_C85-like"/>
</dbReference>
<dbReference type="InterPro" id="IPR003323">
    <property type="entry name" value="OTU_dom"/>
</dbReference>
<dbReference type="OrthoDB" id="415023at2759"/>
<evidence type="ECO:0000256" key="1">
    <source>
        <dbReference type="SAM" id="MobiDB-lite"/>
    </source>
</evidence>
<sequence>MIAADAQQRSDSPSHVVSVAAAHGTSHLLEGAEGFRLGDDLDHTQVVHIACHCCNTTNALICSKTPDGAWLLRRAPAVPVAAAGNVEYQGNSSSLNTGGDIGEGPSGTTDVDTRATDSEKEREQEGCIRVTVHPALDSSNQEVCSTVSEKEGSGGGCSQKNQAGTSPRFAIQQAAPVPAVAAVAAVAIAAPEPKRDATKADRGLRPLARNSNSSTCSSWEGGDTGAGDELASPLGAPAAIQTAPIHEFKQPPVLDREQQTEQGQLREPERQQTSEQLLPQQHPSVARSSSNSSLKSQQIHDGDVVRASVSKEMGHHQRSSSNSPIGKKAYSDGETSRVCPKLATIKELQKPMKKQPPHLETEPQETVEGMRQCSPACKKSATNDSMNNSCSSNDSKKAQQDSAIAAMAPYMLTRECEGDGNCLYRAFSDQVYGTQEHHLFLRRLAVDVMVRHIRQRQHDEWADYREMHALLLLFGTPVFVFDEHLHLLQTFEPDAEKRRLPSKEGESLTPFRLMWHGKLGHYTSLHYVKEGFPIARGLTIGKLEAEGLARLVLSASSGFSNCSTADVAPKASRKEPSGTPAGLEEEALAKCLQVSAQELAGIAAEQECILAAIKQQRLQQLLPQTTKIVNELWNEAKKEQEAWTTRVAQGVRGSPLVAPASDPSFHHSMPGRTMERRLPPTANAASAGTAEGGTANFQTYYSSGRAYPEPLPAVVGSPIGVPSGKNGSPTGRDLRQMGGTAGLWREDRPGQTARYERPPQQMRQEQLNVRQQGTPAASPPIVCHSQGPSGPVLISSPVGPALVTTSARGLPATTTPRSFAYTHQFAPHNEFLEQQRHCVRLADGRLVALAPSGALGPVRHVTLQQQRYTGHTPQHVLPARAIAVNGPRQSTNSSSTTQTDDSAPWFVRWMGSGNNSQGR</sequence>
<organism evidence="3 4">
    <name type="scientific">Eimeria maxima</name>
    <name type="common">Coccidian parasite</name>
    <dbReference type="NCBI Taxonomy" id="5804"/>
    <lineage>
        <taxon>Eukaryota</taxon>
        <taxon>Sar</taxon>
        <taxon>Alveolata</taxon>
        <taxon>Apicomplexa</taxon>
        <taxon>Conoidasida</taxon>
        <taxon>Coccidia</taxon>
        <taxon>Eucoccidiorida</taxon>
        <taxon>Eimeriorina</taxon>
        <taxon>Eimeriidae</taxon>
        <taxon>Eimeria</taxon>
    </lineage>
</organism>
<dbReference type="PROSITE" id="PS50802">
    <property type="entry name" value="OTU"/>
    <property type="match status" value="1"/>
</dbReference>
<dbReference type="GO" id="GO:0004843">
    <property type="term" value="F:cysteine-type deubiquitinase activity"/>
    <property type="evidence" value="ECO:0007669"/>
    <property type="project" value="TreeGrafter"/>
</dbReference>
<dbReference type="PANTHER" id="PTHR12419">
    <property type="entry name" value="OTU DOMAIN CONTAINING PROTEIN"/>
    <property type="match status" value="1"/>
</dbReference>
<keyword evidence="3" id="KW-0378">Hydrolase</keyword>
<feature type="compositionally biased region" description="Polar residues" evidence="1">
    <location>
        <begin position="88"/>
        <end position="97"/>
    </location>
</feature>
<feature type="compositionally biased region" description="Low complexity" evidence="1">
    <location>
        <begin position="889"/>
        <end position="902"/>
    </location>
</feature>
<protein>
    <submittedName>
        <fullName evidence="3">OTU-like cysteine protease domain-containing protein, putative</fullName>
    </submittedName>
</protein>
<evidence type="ECO:0000313" key="4">
    <source>
        <dbReference type="Proteomes" id="UP000030763"/>
    </source>
</evidence>
<reference evidence="3" key="1">
    <citation type="submission" date="2013-10" db="EMBL/GenBank/DDBJ databases">
        <title>Genomic analysis of the causative agents of coccidiosis in chickens.</title>
        <authorList>
            <person name="Reid A.J."/>
            <person name="Blake D."/>
            <person name="Billington K."/>
            <person name="Browne H."/>
            <person name="Dunn M."/>
            <person name="Hung S."/>
            <person name="Kawahara F."/>
            <person name="Miranda-Saavedra D."/>
            <person name="Mourier T."/>
            <person name="Nagra H."/>
            <person name="Otto T.D."/>
            <person name="Rawlings N."/>
            <person name="Sanchez A."/>
            <person name="Sanders M."/>
            <person name="Subramaniam C."/>
            <person name="Tay Y."/>
            <person name="Dear P."/>
            <person name="Doerig C."/>
            <person name="Gruber A."/>
            <person name="Parkinson J."/>
            <person name="Shirley M."/>
            <person name="Wan K.L."/>
            <person name="Berriman M."/>
            <person name="Tomley F."/>
            <person name="Pain A."/>
        </authorList>
    </citation>
    <scope>NUCLEOTIDE SEQUENCE [LARGE SCALE GENOMIC DNA]</scope>
    <source>
        <strain evidence="3">Weybridge</strain>
    </source>
</reference>
<feature type="compositionally biased region" description="Polar residues" evidence="1">
    <location>
        <begin position="209"/>
        <end position="218"/>
    </location>
</feature>
<name>U6MDJ7_EIMMA</name>
<dbReference type="GO" id="GO:0006508">
    <property type="term" value="P:proteolysis"/>
    <property type="evidence" value="ECO:0007669"/>
    <property type="project" value="UniProtKB-KW"/>
</dbReference>
<dbReference type="GeneID" id="25337812"/>
<dbReference type="OMA" id="TRECEGD"/>
<dbReference type="RefSeq" id="XP_013337778.1">
    <property type="nucleotide sequence ID" value="XM_013482324.1"/>
</dbReference>
<evidence type="ECO:0000313" key="3">
    <source>
        <dbReference type="EMBL" id="CDJ61128.1"/>
    </source>
</evidence>
<keyword evidence="3" id="KW-0645">Protease</keyword>
<feature type="region of interest" description="Disordered" evidence="1">
    <location>
        <begin position="139"/>
        <end position="162"/>
    </location>
</feature>
<dbReference type="SUPFAM" id="SSF54001">
    <property type="entry name" value="Cysteine proteinases"/>
    <property type="match status" value="1"/>
</dbReference>
<feature type="compositionally biased region" description="Low complexity" evidence="1">
    <location>
        <begin position="284"/>
        <end position="296"/>
    </location>
</feature>
<dbReference type="GO" id="GO:0016579">
    <property type="term" value="P:protein deubiquitination"/>
    <property type="evidence" value="ECO:0007669"/>
    <property type="project" value="TreeGrafter"/>
</dbReference>
<feature type="region of interest" description="Disordered" evidence="1">
    <location>
        <begin position="247"/>
        <end position="336"/>
    </location>
</feature>
<feature type="compositionally biased region" description="Basic and acidic residues" evidence="1">
    <location>
        <begin position="111"/>
        <end position="125"/>
    </location>
</feature>
<feature type="compositionally biased region" description="Polar residues" evidence="1">
    <location>
        <begin position="273"/>
        <end position="283"/>
    </location>
</feature>
<feature type="region of interest" description="Disordered" evidence="1">
    <location>
        <begin position="88"/>
        <end position="125"/>
    </location>
</feature>
<feature type="compositionally biased region" description="Basic and acidic residues" evidence="1">
    <location>
        <begin position="193"/>
        <end position="204"/>
    </location>
</feature>
<reference evidence="3" key="2">
    <citation type="submission" date="2013-10" db="EMBL/GenBank/DDBJ databases">
        <authorList>
            <person name="Aslett M."/>
        </authorList>
    </citation>
    <scope>NUCLEOTIDE SEQUENCE [LARGE SCALE GENOMIC DNA]</scope>
    <source>
        <strain evidence="3">Weybridge</strain>
    </source>
</reference>
<feature type="region of interest" description="Disordered" evidence="1">
    <location>
        <begin position="885"/>
        <end position="919"/>
    </location>
</feature>
<gene>
    <name evidence="3" type="ORF">EMWEY_00038260</name>
</gene>
<dbReference type="AlphaFoldDB" id="U6MDJ7"/>
<dbReference type="Gene3D" id="3.90.70.80">
    <property type="match status" value="1"/>
</dbReference>